<dbReference type="Ensembl" id="ENSCVAT00000028349.1">
    <property type="protein sequence ID" value="ENSCVAP00000032499.1"/>
    <property type="gene ID" value="ENSCVAG00000022584.1"/>
</dbReference>
<keyword evidence="2" id="KW-1185">Reference proteome</keyword>
<evidence type="ECO:0000313" key="2">
    <source>
        <dbReference type="Proteomes" id="UP000265020"/>
    </source>
</evidence>
<accession>A0A3Q2EKJ7</accession>
<dbReference type="STRING" id="28743.ENSCVAP00000032499"/>
<dbReference type="GO" id="GO:0006629">
    <property type="term" value="P:lipid metabolic process"/>
    <property type="evidence" value="ECO:0007669"/>
    <property type="project" value="InterPro"/>
</dbReference>
<dbReference type="GeneTree" id="ENSGT00940000161625"/>
<evidence type="ECO:0008006" key="3">
    <source>
        <dbReference type="Google" id="ProtNLM"/>
    </source>
</evidence>
<reference evidence="1" key="1">
    <citation type="submission" date="2025-08" db="UniProtKB">
        <authorList>
            <consortium name="Ensembl"/>
        </authorList>
    </citation>
    <scope>IDENTIFICATION</scope>
</reference>
<dbReference type="SUPFAM" id="SSF51695">
    <property type="entry name" value="PLC-like phosphodiesterases"/>
    <property type="match status" value="1"/>
</dbReference>
<reference evidence="1" key="2">
    <citation type="submission" date="2025-09" db="UniProtKB">
        <authorList>
            <consortium name="Ensembl"/>
        </authorList>
    </citation>
    <scope>IDENTIFICATION</scope>
</reference>
<dbReference type="OMA" id="DINREDW"/>
<dbReference type="Gene3D" id="3.20.20.190">
    <property type="entry name" value="Phosphatidylinositol (PI) phosphodiesterase"/>
    <property type="match status" value="1"/>
</dbReference>
<proteinExistence type="predicted"/>
<evidence type="ECO:0000313" key="1">
    <source>
        <dbReference type="Ensembl" id="ENSCVAP00000032499.1"/>
    </source>
</evidence>
<name>A0A3Q2EKJ7_CYPVA</name>
<dbReference type="AlphaFoldDB" id="A0A3Q2EKJ7"/>
<dbReference type="GO" id="GO:0008081">
    <property type="term" value="F:phosphoric diester hydrolase activity"/>
    <property type="evidence" value="ECO:0007669"/>
    <property type="project" value="InterPro"/>
</dbReference>
<organism evidence="1 2">
    <name type="scientific">Cyprinodon variegatus</name>
    <name type="common">Sheepshead minnow</name>
    <dbReference type="NCBI Taxonomy" id="28743"/>
    <lineage>
        <taxon>Eukaryota</taxon>
        <taxon>Metazoa</taxon>
        <taxon>Chordata</taxon>
        <taxon>Craniata</taxon>
        <taxon>Vertebrata</taxon>
        <taxon>Euteleostomi</taxon>
        <taxon>Actinopterygii</taxon>
        <taxon>Neopterygii</taxon>
        <taxon>Teleostei</taxon>
        <taxon>Neoteleostei</taxon>
        <taxon>Acanthomorphata</taxon>
        <taxon>Ovalentaria</taxon>
        <taxon>Atherinomorphae</taxon>
        <taxon>Cyprinodontiformes</taxon>
        <taxon>Cyprinodontidae</taxon>
        <taxon>Cyprinodon</taxon>
    </lineage>
</organism>
<protein>
    <recommendedName>
        <fullName evidence="3">Phosphatidylinositol-specific phospholipase C X domain-containing protein</fullName>
    </recommendedName>
</protein>
<sequence>RERGDSNWMSRLPEELLDVPLWNLAIPGSHDSMSFCLDLSSPVLGSEPFLLRLTDRLLPCWVRPCVYRWSTTQVHGIIIILMQRIYPPKK</sequence>
<dbReference type="Proteomes" id="UP000265020">
    <property type="component" value="Unassembled WGS sequence"/>
</dbReference>
<dbReference type="InterPro" id="IPR017946">
    <property type="entry name" value="PLC-like_Pdiesterase_TIM-brl"/>
</dbReference>